<dbReference type="Ensembl" id="ENSOCUT00000050116.1">
    <property type="protein sequence ID" value="ENSOCUP00000040082.1"/>
    <property type="gene ID" value="ENSOCUG00000012892.4"/>
</dbReference>
<sequence>VGVVVAPHSPRDFPGVLAEARLRSSRVYIGSGKPNREASAPSSPGGSFPADTGRELFLTWTNQIDQVLIHQEVKLLKVLLDFQSKNKYEIKNSFGQKIFLAVEDTDCCTRNCWEALRPFTLRILDNTGREVITLERPLRCTSCCFPCCLQKIEVQAPPGVPIGYITQTWHPFLPKFKIQNEKEEDVLKICGPFFVCNCFGDVDFEIKSLDEQNVVGKIAKQWTGLYREAFSDADNFGIQFPVDLDVKMKAVVLGACFLIDFMFFEKAGGQDQKAGVW</sequence>
<evidence type="ECO:0000256" key="8">
    <source>
        <dbReference type="ARBA" id="ARBA00023136"/>
    </source>
</evidence>
<evidence type="ECO:0000256" key="7">
    <source>
        <dbReference type="ARBA" id="ARBA00022989"/>
    </source>
</evidence>
<dbReference type="AlphaFoldDB" id="A0A5F9D2I3"/>
<dbReference type="InterPro" id="IPR005552">
    <property type="entry name" value="Scramblase"/>
</dbReference>
<organism evidence="12 13">
    <name type="scientific">Oryctolagus cuniculus</name>
    <name type="common">Rabbit</name>
    <dbReference type="NCBI Taxonomy" id="9986"/>
    <lineage>
        <taxon>Eukaryota</taxon>
        <taxon>Metazoa</taxon>
        <taxon>Chordata</taxon>
        <taxon>Craniata</taxon>
        <taxon>Vertebrata</taxon>
        <taxon>Euteleostomi</taxon>
        <taxon>Mammalia</taxon>
        <taxon>Eutheria</taxon>
        <taxon>Euarchontoglires</taxon>
        <taxon>Glires</taxon>
        <taxon>Lagomorpha</taxon>
        <taxon>Leporidae</taxon>
        <taxon>Oryctolagus</taxon>
    </lineage>
</organism>
<keyword evidence="5" id="KW-0812">Transmembrane</keyword>
<dbReference type="Pfam" id="PF03803">
    <property type="entry name" value="Scramblase"/>
    <property type="match status" value="1"/>
</dbReference>
<dbReference type="PANTHER" id="PTHR23248:SF38">
    <property type="entry name" value="PHOSPHOLIPID SCRAMBLASE 1"/>
    <property type="match status" value="1"/>
</dbReference>
<evidence type="ECO:0000256" key="6">
    <source>
        <dbReference type="ARBA" id="ARBA00022837"/>
    </source>
</evidence>
<dbReference type="SUPFAM" id="SSF54518">
    <property type="entry name" value="Tubby C-terminal domain-like"/>
    <property type="match status" value="1"/>
</dbReference>
<dbReference type="GO" id="GO:0017128">
    <property type="term" value="F:phospholipid scramblase activity"/>
    <property type="evidence" value="ECO:0007669"/>
    <property type="project" value="InterPro"/>
</dbReference>
<reference evidence="12 13" key="1">
    <citation type="journal article" date="2011" name="Nature">
        <title>A high-resolution map of human evolutionary constraint using 29 mammals.</title>
        <authorList>
            <person name="Lindblad-Toh K."/>
            <person name="Garber M."/>
            <person name="Zuk O."/>
            <person name="Lin M.F."/>
            <person name="Parker B.J."/>
            <person name="Washietl S."/>
            <person name="Kheradpour P."/>
            <person name="Ernst J."/>
            <person name="Jordan G."/>
            <person name="Mauceli E."/>
            <person name="Ward L.D."/>
            <person name="Lowe C.B."/>
            <person name="Holloway A.K."/>
            <person name="Clamp M."/>
            <person name="Gnerre S."/>
            <person name="Alfoldi J."/>
            <person name="Beal K."/>
            <person name="Chang J."/>
            <person name="Clawson H."/>
            <person name="Cuff J."/>
            <person name="Di Palma F."/>
            <person name="Fitzgerald S."/>
            <person name="Flicek P."/>
            <person name="Guttman M."/>
            <person name="Hubisz M.J."/>
            <person name="Jaffe D.B."/>
            <person name="Jungreis I."/>
            <person name="Kent W.J."/>
            <person name="Kostka D."/>
            <person name="Lara M."/>
            <person name="Martins A.L."/>
            <person name="Massingham T."/>
            <person name="Moltke I."/>
            <person name="Raney B.J."/>
            <person name="Rasmussen M.D."/>
            <person name="Robinson J."/>
            <person name="Stark A."/>
            <person name="Vilella A.J."/>
            <person name="Wen J."/>
            <person name="Xie X."/>
            <person name="Zody M.C."/>
            <person name="Baldwin J."/>
            <person name="Bloom T."/>
            <person name="Chin C.W."/>
            <person name="Heiman D."/>
            <person name="Nicol R."/>
            <person name="Nusbaum C."/>
            <person name="Young S."/>
            <person name="Wilkinson J."/>
            <person name="Worley K.C."/>
            <person name="Kovar C.L."/>
            <person name="Muzny D.M."/>
            <person name="Gibbs R.A."/>
            <person name="Cree A."/>
            <person name="Dihn H.H."/>
            <person name="Fowler G."/>
            <person name="Jhangiani S."/>
            <person name="Joshi V."/>
            <person name="Lee S."/>
            <person name="Lewis L.R."/>
            <person name="Nazareth L.V."/>
            <person name="Okwuonu G."/>
            <person name="Santibanez J."/>
            <person name="Warren W.C."/>
            <person name="Mardis E.R."/>
            <person name="Weinstock G.M."/>
            <person name="Wilson R.K."/>
            <person name="Delehaunty K."/>
            <person name="Dooling D."/>
            <person name="Fronik C."/>
            <person name="Fulton L."/>
            <person name="Fulton B."/>
            <person name="Graves T."/>
            <person name="Minx P."/>
            <person name="Sodergren E."/>
            <person name="Birney E."/>
            <person name="Margulies E.H."/>
            <person name="Herrero J."/>
            <person name="Green E.D."/>
            <person name="Haussler D."/>
            <person name="Siepel A."/>
            <person name="Goldman N."/>
            <person name="Pollard K.S."/>
            <person name="Pedersen J.S."/>
            <person name="Lander E.S."/>
            <person name="Kellis M."/>
        </authorList>
    </citation>
    <scope>NUCLEOTIDE SEQUENCE [LARGE SCALE GENOMIC DNA]</scope>
    <source>
        <strain evidence="12 13">Thorbecke inbred</strain>
    </source>
</reference>
<evidence type="ECO:0000256" key="9">
    <source>
        <dbReference type="ARBA" id="ARBA00023139"/>
    </source>
</evidence>
<reference evidence="12" key="3">
    <citation type="submission" date="2025-09" db="UniProtKB">
        <authorList>
            <consortium name="Ensembl"/>
        </authorList>
    </citation>
    <scope>IDENTIFICATION</scope>
    <source>
        <strain evidence="12">Thorbecke</strain>
    </source>
</reference>
<dbReference type="Proteomes" id="UP000001811">
    <property type="component" value="Chromosome 14"/>
</dbReference>
<dbReference type="Bgee" id="ENSOCUG00000012892">
    <property type="expression patterns" value="Expressed in lung and 17 other cell types or tissues"/>
</dbReference>
<gene>
    <name evidence="12" type="primary">PLSCR1</name>
    <name evidence="12" type="synonym">LOC100341882</name>
</gene>
<dbReference type="PANTHER" id="PTHR23248">
    <property type="entry name" value="PHOSPHOLIPID SCRAMBLASE-RELATED"/>
    <property type="match status" value="1"/>
</dbReference>
<evidence type="ECO:0000313" key="13">
    <source>
        <dbReference type="Proteomes" id="UP000001811"/>
    </source>
</evidence>
<evidence type="ECO:0000256" key="4">
    <source>
        <dbReference type="ARBA" id="ARBA00022553"/>
    </source>
</evidence>
<name>A0A5F9D2I3_RABIT</name>
<keyword evidence="6 11" id="KW-0106">Calcium</keyword>
<dbReference type="InterPro" id="IPR025659">
    <property type="entry name" value="Tubby-like_C"/>
</dbReference>
<reference evidence="12" key="2">
    <citation type="submission" date="2025-08" db="UniProtKB">
        <authorList>
            <consortium name="Ensembl"/>
        </authorList>
    </citation>
    <scope>IDENTIFICATION</scope>
    <source>
        <strain evidence="12">Thorbecke</strain>
    </source>
</reference>
<comment type="similarity">
    <text evidence="3 11">Belongs to the phospholipid scramblase family.</text>
</comment>
<evidence type="ECO:0000256" key="2">
    <source>
        <dbReference type="ARBA" id="ARBA00004606"/>
    </source>
</evidence>
<accession>A0A5F9D2I3</accession>
<protein>
    <recommendedName>
        <fullName evidence="11">Phospholipid scramblase</fullName>
    </recommendedName>
</protein>
<keyword evidence="10 11" id="KW-0449">Lipoprotein</keyword>
<evidence type="ECO:0000256" key="5">
    <source>
        <dbReference type="ARBA" id="ARBA00022692"/>
    </source>
</evidence>
<proteinExistence type="inferred from homology"/>
<evidence type="ECO:0000256" key="1">
    <source>
        <dbReference type="ARBA" id="ARBA00001913"/>
    </source>
</evidence>
<keyword evidence="8" id="KW-0472">Membrane</keyword>
<evidence type="ECO:0000313" key="12">
    <source>
        <dbReference type="Ensembl" id="ENSOCUP00000040082.1"/>
    </source>
</evidence>
<comment type="function">
    <text evidence="11">May mediate accelerated ATP-independent bidirectional transbilayer migration of phospholipids upon binding calcium ions that results in a loss of phospholipid asymmetry in the plasma membrane.</text>
</comment>
<evidence type="ECO:0000256" key="10">
    <source>
        <dbReference type="ARBA" id="ARBA00023288"/>
    </source>
</evidence>
<comment type="cofactor">
    <cofactor evidence="1 11">
        <name>Ca(2+)</name>
        <dbReference type="ChEBI" id="CHEBI:29108"/>
    </cofactor>
</comment>
<dbReference type="GO" id="GO:0005886">
    <property type="term" value="C:plasma membrane"/>
    <property type="evidence" value="ECO:0007669"/>
    <property type="project" value="TreeGrafter"/>
</dbReference>
<dbReference type="EMBL" id="AAGW02015109">
    <property type="status" value="NOT_ANNOTATED_CDS"/>
    <property type="molecule type" value="Genomic_DNA"/>
</dbReference>
<comment type="subcellular location">
    <subcellularLocation>
        <location evidence="2">Membrane</location>
        <topology evidence="2">Single-pass type II membrane protein</topology>
    </subcellularLocation>
</comment>
<keyword evidence="9 11" id="KW-0564">Palmitate</keyword>
<evidence type="ECO:0000256" key="11">
    <source>
        <dbReference type="RuleBase" id="RU363116"/>
    </source>
</evidence>
<keyword evidence="4" id="KW-0597">Phosphoprotein</keyword>
<keyword evidence="7" id="KW-1133">Transmembrane helix</keyword>
<dbReference type="GeneTree" id="ENSGT00940000154435"/>
<evidence type="ECO:0000256" key="3">
    <source>
        <dbReference type="ARBA" id="ARBA00005350"/>
    </source>
</evidence>
<keyword evidence="13" id="KW-1185">Reference proteome</keyword>